<evidence type="ECO:0000313" key="2">
    <source>
        <dbReference type="EMBL" id="NMQ17821.1"/>
    </source>
</evidence>
<dbReference type="Gene3D" id="3.30.460.10">
    <property type="entry name" value="Beta Polymerase, domain 2"/>
    <property type="match status" value="1"/>
</dbReference>
<feature type="domain" description="Polymerase beta nucleotidyltransferase" evidence="1">
    <location>
        <begin position="11"/>
        <end position="97"/>
    </location>
</feature>
<proteinExistence type="predicted"/>
<dbReference type="InterPro" id="IPR043519">
    <property type="entry name" value="NT_sf"/>
</dbReference>
<dbReference type="RefSeq" id="WP_169247074.1">
    <property type="nucleotide sequence ID" value="NZ_SPMZ01000002.1"/>
</dbReference>
<dbReference type="PANTHER" id="PTHR43852">
    <property type="entry name" value="NUCLEOTIDYLTRANSFERASE"/>
    <property type="match status" value="1"/>
</dbReference>
<keyword evidence="3" id="KW-1185">Reference proteome</keyword>
<dbReference type="EMBL" id="SPMZ01000002">
    <property type="protein sequence ID" value="NMQ17821.1"/>
    <property type="molecule type" value="Genomic_DNA"/>
</dbReference>
<organism evidence="2 3">
    <name type="scientific">Candidatus Competibacter phosphatis</name>
    <dbReference type="NCBI Taxonomy" id="221280"/>
    <lineage>
        <taxon>Bacteria</taxon>
        <taxon>Pseudomonadati</taxon>
        <taxon>Pseudomonadota</taxon>
        <taxon>Gammaproteobacteria</taxon>
        <taxon>Candidatus Competibacteraceae</taxon>
        <taxon>Candidatus Competibacter</taxon>
    </lineage>
</organism>
<dbReference type="Proteomes" id="UP000760480">
    <property type="component" value="Unassembled WGS sequence"/>
</dbReference>
<accession>A0ABX1TGD9</accession>
<dbReference type="CDD" id="cd05403">
    <property type="entry name" value="NT_KNTase_like"/>
    <property type="match status" value="1"/>
</dbReference>
<dbReference type="InterPro" id="IPR041633">
    <property type="entry name" value="Polbeta"/>
</dbReference>
<evidence type="ECO:0000259" key="1">
    <source>
        <dbReference type="Pfam" id="PF18765"/>
    </source>
</evidence>
<sequence length="134" mass="15485">MKISDEMIVDRILKALPEVWAIYRFGSAGTPFEHTGSDIDLAILSPRPMASVACWELAQDLARQFKRDVDLVDLQNASVVLRQQVFGHDRRIYCADRFRSEEFESRALADYVRLNEARRDILGDIHERGRIHAR</sequence>
<comment type="caution">
    <text evidence="2">The sequence shown here is derived from an EMBL/GenBank/DDBJ whole genome shotgun (WGS) entry which is preliminary data.</text>
</comment>
<gene>
    <name evidence="2" type="ORF">E4P82_00545</name>
</gene>
<dbReference type="InterPro" id="IPR052930">
    <property type="entry name" value="TA_antitoxin_MntA"/>
</dbReference>
<dbReference type="Pfam" id="PF18765">
    <property type="entry name" value="Polbeta"/>
    <property type="match status" value="1"/>
</dbReference>
<reference evidence="2 3" key="1">
    <citation type="submission" date="2019-03" db="EMBL/GenBank/DDBJ databases">
        <title>Metabolic reconstructions from genomes of highly enriched 'Candidatus Accumulibacter' and 'Candidatus Competibacter' bioreactor populations.</title>
        <authorList>
            <person name="Annavajhala M.K."/>
            <person name="Welles L."/>
            <person name="Abbas B."/>
            <person name="Sorokin D."/>
            <person name="Park H."/>
            <person name="Van Loosdrecht M."/>
            <person name="Chandran K."/>
        </authorList>
    </citation>
    <scope>NUCLEOTIDE SEQUENCE [LARGE SCALE GENOMIC DNA]</scope>
    <source>
        <strain evidence="2 3">SBR_G</strain>
    </source>
</reference>
<dbReference type="NCBIfam" id="NF047752">
    <property type="entry name" value="MntA_antitoxin"/>
    <property type="match status" value="1"/>
</dbReference>
<dbReference type="SUPFAM" id="SSF81301">
    <property type="entry name" value="Nucleotidyltransferase"/>
    <property type="match status" value="1"/>
</dbReference>
<evidence type="ECO:0000313" key="3">
    <source>
        <dbReference type="Proteomes" id="UP000760480"/>
    </source>
</evidence>
<name>A0ABX1TGD9_9GAMM</name>
<protein>
    <submittedName>
        <fullName evidence="2">Nucleotidyltransferase domain-containing protein</fullName>
    </submittedName>
</protein>
<dbReference type="PANTHER" id="PTHR43852:SF2">
    <property type="entry name" value="PROTEIN ADENYLYLTRANSFERASE MNTA"/>
    <property type="match status" value="1"/>
</dbReference>